<proteinExistence type="predicted"/>
<dbReference type="Proteomes" id="UP000199527">
    <property type="component" value="Unassembled WGS sequence"/>
</dbReference>
<evidence type="ECO:0000313" key="1">
    <source>
        <dbReference type="EMBL" id="SDJ16676.1"/>
    </source>
</evidence>
<reference evidence="2" key="1">
    <citation type="submission" date="2016-10" db="EMBL/GenBank/DDBJ databases">
        <authorList>
            <person name="Varghese N."/>
            <person name="Submissions S."/>
        </authorList>
    </citation>
    <scope>NUCLEOTIDE SEQUENCE [LARGE SCALE GENOMIC DNA]</scope>
    <source>
        <strain evidence="2">DSM 23317</strain>
    </source>
</reference>
<protein>
    <submittedName>
        <fullName evidence="1">Uncharacterized protein</fullName>
    </submittedName>
</protein>
<keyword evidence="2" id="KW-1185">Reference proteome</keyword>
<accession>A0A1G8RI63</accession>
<dbReference type="EMBL" id="FNEM01000005">
    <property type="protein sequence ID" value="SDJ16676.1"/>
    <property type="molecule type" value="Genomic_DNA"/>
</dbReference>
<sequence length="331" mass="37188">MNSPGTLPAPLKVQLPVRRYRLTLHHQLLDALGKVSQFVLQALAGEGRALTDIKRITALTDAHLTPILTRMEGLGWFDSELQRLTEMGQEMAQASELNGQSQGLWLDVVDGISSLQVAEDERQLQPPTDTDDAVTAPEYEKDWNIQKVLQTRRLTKGLTDDNGEAFIDFMTRLWPRHHDILSSQCHAWQFQLSVDGSEPALRYRDIELSTDTPLETDYWKGITVQLPVLQCRIEHQVPNLVAGELTPLPTLTEDYCRVSGMPITQFEPAMARKTDLHWPAATLVPITELVAAGEPLPPLMSRSVSLTQSNRALILGHHTLRQQLHAHQESR</sequence>
<evidence type="ECO:0000313" key="2">
    <source>
        <dbReference type="Proteomes" id="UP000199527"/>
    </source>
</evidence>
<dbReference type="RefSeq" id="WP_143026590.1">
    <property type="nucleotide sequence ID" value="NZ_FNEM01000005.1"/>
</dbReference>
<name>A0A1G8RI63_9GAMM</name>
<gene>
    <name evidence="1" type="ORF">SAMN04488540_105184</name>
</gene>
<organism evidence="1 2">
    <name type="scientific">Ferrimonas sediminum</name>
    <dbReference type="NCBI Taxonomy" id="718193"/>
    <lineage>
        <taxon>Bacteria</taxon>
        <taxon>Pseudomonadati</taxon>
        <taxon>Pseudomonadota</taxon>
        <taxon>Gammaproteobacteria</taxon>
        <taxon>Alteromonadales</taxon>
        <taxon>Ferrimonadaceae</taxon>
        <taxon>Ferrimonas</taxon>
    </lineage>
</organism>
<dbReference type="OrthoDB" id="6396567at2"/>
<dbReference type="AlphaFoldDB" id="A0A1G8RI63"/>